<dbReference type="GO" id="GO:0007507">
    <property type="term" value="P:heart development"/>
    <property type="evidence" value="ECO:0007669"/>
    <property type="project" value="TreeGrafter"/>
</dbReference>
<organism evidence="3 4">
    <name type="scientific">Adineta steineri</name>
    <dbReference type="NCBI Taxonomy" id="433720"/>
    <lineage>
        <taxon>Eukaryota</taxon>
        <taxon>Metazoa</taxon>
        <taxon>Spiralia</taxon>
        <taxon>Gnathifera</taxon>
        <taxon>Rotifera</taxon>
        <taxon>Eurotatoria</taxon>
        <taxon>Bdelloidea</taxon>
        <taxon>Adinetida</taxon>
        <taxon>Adinetidae</taxon>
        <taxon>Adineta</taxon>
    </lineage>
</organism>
<dbReference type="Pfam" id="PF12874">
    <property type="entry name" value="zf-met"/>
    <property type="match status" value="2"/>
</dbReference>
<name>A0A813RW61_9BILA</name>
<gene>
    <name evidence="3" type="ORF">VCS650_LOCUS3261</name>
</gene>
<dbReference type="GO" id="GO:0061629">
    <property type="term" value="F:RNA polymerase II-specific DNA-binding transcription factor binding"/>
    <property type="evidence" value="ECO:0007669"/>
    <property type="project" value="InterPro"/>
</dbReference>
<dbReference type="PANTHER" id="PTHR12958">
    <property type="entry name" value="FRIEND OF GATA2-RELATED"/>
    <property type="match status" value="1"/>
</dbReference>
<dbReference type="InterPro" id="IPR036236">
    <property type="entry name" value="Znf_C2H2_sf"/>
</dbReference>
<keyword evidence="1" id="KW-0862">Zinc</keyword>
<evidence type="ECO:0000256" key="1">
    <source>
        <dbReference type="PROSITE-ProRule" id="PRU00042"/>
    </source>
</evidence>
<dbReference type="Proteomes" id="UP000663891">
    <property type="component" value="Unassembled WGS sequence"/>
</dbReference>
<feature type="domain" description="C2H2-type" evidence="2">
    <location>
        <begin position="455"/>
        <end position="483"/>
    </location>
</feature>
<dbReference type="SUPFAM" id="SSF57667">
    <property type="entry name" value="beta-beta-alpha zinc fingers"/>
    <property type="match status" value="3"/>
</dbReference>
<feature type="domain" description="C2H2-type" evidence="2">
    <location>
        <begin position="484"/>
        <end position="512"/>
    </location>
</feature>
<dbReference type="InterPro" id="IPR039746">
    <property type="entry name" value="FOG"/>
</dbReference>
<sequence>MIMSRRKQLRPKSFKGNEILFVLPDELLYDEETNFIITRTNLNKDHRFGPFPATIHIDDKIECFQLLDIKHNWFVHCSVINNNNTSENLNIIYQDNQLFAIVTKSISIGTYLCTNRIILPKLNMNKDIEIKDEPLEISSKKHSPLVYTCDTCNIRFSNRNTLDAHRQHYCMKQETTKSHSADSSITFEAKSMKRKSPDNSDSLSTPTKRLSLLSHNTYCHKCDDISFSKVNNLIQDKLSHCTTNSSCCKLKNQTIPFDCPVQVGNFIYVPIPVVPTQIKSSNQDNKPLDLSKPKEINDECENSIVLSNSPLDLSIEKNKKTIQQEKQQQQLYRCEYCFIHFRTLKTLQAHQDNYCIEYKKQKTNDKNPLTNTNNTTRSQLSSSTVISNDDDLNQITYSNLYICRLCQYRANSIRGIRMHFKFHLSNNEPCSDSDIIIKTIKKKSSIIPKLTQSLLKCTICSAMFDYEDTLLNHIKCVHINETSLRCLECQSRFCSKWNLIRHMKFSHTNIKYDEQGQECFLDKNIKTSSSSDSTNLTTQKIDRKSVEKNLSNENSIRKKFSCPFCYIKFGNFHTLKQHMSNYCSLRPTTKNVLNNIKKKLTDDTFCSLCQISFQYKTSYDAHKMYYCRGNNNNNQSNVKISV</sequence>
<dbReference type="GO" id="GO:0045944">
    <property type="term" value="P:positive regulation of transcription by RNA polymerase II"/>
    <property type="evidence" value="ECO:0007669"/>
    <property type="project" value="TreeGrafter"/>
</dbReference>
<reference evidence="3" key="1">
    <citation type="submission" date="2021-02" db="EMBL/GenBank/DDBJ databases">
        <authorList>
            <person name="Nowell W R."/>
        </authorList>
    </citation>
    <scope>NUCLEOTIDE SEQUENCE</scope>
</reference>
<dbReference type="SMART" id="SM00355">
    <property type="entry name" value="ZnF_C2H2"/>
    <property type="match status" value="7"/>
</dbReference>
<dbReference type="GO" id="GO:0008270">
    <property type="term" value="F:zinc ion binding"/>
    <property type="evidence" value="ECO:0007669"/>
    <property type="project" value="UniProtKB-KW"/>
</dbReference>
<dbReference type="InterPro" id="IPR013087">
    <property type="entry name" value="Znf_C2H2_type"/>
</dbReference>
<accession>A0A813RW61</accession>
<dbReference type="GO" id="GO:0030154">
    <property type="term" value="P:cell differentiation"/>
    <property type="evidence" value="ECO:0007669"/>
    <property type="project" value="TreeGrafter"/>
</dbReference>
<feature type="domain" description="C2H2-type" evidence="2">
    <location>
        <begin position="147"/>
        <end position="184"/>
    </location>
</feature>
<keyword evidence="1" id="KW-0863">Zinc-finger</keyword>
<dbReference type="Gene3D" id="3.30.160.60">
    <property type="entry name" value="Classic Zinc Finger"/>
    <property type="match status" value="1"/>
</dbReference>
<evidence type="ECO:0000313" key="3">
    <source>
        <dbReference type="EMBL" id="CAF0786852.1"/>
    </source>
</evidence>
<dbReference type="PANTHER" id="PTHR12958:SF3">
    <property type="entry name" value="ZINC FINGER PROTEIN USH"/>
    <property type="match status" value="1"/>
</dbReference>
<dbReference type="PROSITE" id="PS50157">
    <property type="entry name" value="ZINC_FINGER_C2H2_2"/>
    <property type="match status" value="3"/>
</dbReference>
<dbReference type="AlphaFoldDB" id="A0A813RW61"/>
<dbReference type="OrthoDB" id="10004641at2759"/>
<dbReference type="EMBL" id="CAJNON010000017">
    <property type="protein sequence ID" value="CAF0786852.1"/>
    <property type="molecule type" value="Genomic_DNA"/>
</dbReference>
<comment type="caution">
    <text evidence="3">The sequence shown here is derived from an EMBL/GenBank/DDBJ whole genome shotgun (WGS) entry which is preliminary data.</text>
</comment>
<protein>
    <recommendedName>
        <fullName evidence="2">C2H2-type domain-containing protein</fullName>
    </recommendedName>
</protein>
<dbReference type="GO" id="GO:0000122">
    <property type="term" value="P:negative regulation of transcription by RNA polymerase II"/>
    <property type="evidence" value="ECO:0007669"/>
    <property type="project" value="TreeGrafter"/>
</dbReference>
<evidence type="ECO:0000259" key="2">
    <source>
        <dbReference type="PROSITE" id="PS50157"/>
    </source>
</evidence>
<dbReference type="GO" id="GO:0005634">
    <property type="term" value="C:nucleus"/>
    <property type="evidence" value="ECO:0007669"/>
    <property type="project" value="TreeGrafter"/>
</dbReference>
<evidence type="ECO:0000313" key="4">
    <source>
        <dbReference type="Proteomes" id="UP000663891"/>
    </source>
</evidence>
<keyword evidence="1" id="KW-0479">Metal-binding</keyword>
<dbReference type="PROSITE" id="PS00028">
    <property type="entry name" value="ZINC_FINGER_C2H2_1"/>
    <property type="match status" value="2"/>
</dbReference>
<proteinExistence type="predicted"/>